<sequence length="114" mass="13223">MKDERLKNYLLIEIAKMRKKHEEIFGGKGEPYNSSRAEREIVLGHLEKLIKNYDPNGYIVTDGHHLYFKEWDDVFAIVVVDDMPGADSEAKRFNNLEEAQKVADILGWQVKKMG</sequence>
<dbReference type="AlphaFoldDB" id="A0A7X9LF32"/>
<dbReference type="Proteomes" id="UP000532121">
    <property type="component" value="Unassembled WGS sequence"/>
</dbReference>
<name>A0A7X9LF32_STRRT</name>
<dbReference type="RefSeq" id="WP_193524067.1">
    <property type="nucleotide sequence ID" value="NZ_JABASA010000032.1"/>
</dbReference>
<organism evidence="1 2">
    <name type="scientific">Streptococcus ratti</name>
    <dbReference type="NCBI Taxonomy" id="1341"/>
    <lineage>
        <taxon>Bacteria</taxon>
        <taxon>Bacillati</taxon>
        <taxon>Bacillota</taxon>
        <taxon>Bacilli</taxon>
        <taxon>Lactobacillales</taxon>
        <taxon>Streptococcaceae</taxon>
        <taxon>Streptococcus</taxon>
    </lineage>
</organism>
<proteinExistence type="predicted"/>
<protein>
    <recommendedName>
        <fullName evidence="3">Phage protein</fullName>
    </recommendedName>
</protein>
<dbReference type="EMBL" id="JABASA010000032">
    <property type="protein sequence ID" value="NMD49980.1"/>
    <property type="molecule type" value="Genomic_DNA"/>
</dbReference>
<reference evidence="1 2" key="1">
    <citation type="submission" date="2020-04" db="EMBL/GenBank/DDBJ databases">
        <title>MicrobeNet Type strains.</title>
        <authorList>
            <person name="Nicholson A.C."/>
        </authorList>
    </citation>
    <scope>NUCLEOTIDE SEQUENCE [LARGE SCALE GENOMIC DNA]</scope>
    <source>
        <strain evidence="1 2">DSM 22768</strain>
    </source>
</reference>
<evidence type="ECO:0000313" key="1">
    <source>
        <dbReference type="EMBL" id="NMD49980.1"/>
    </source>
</evidence>
<accession>A0A7X9LF32</accession>
<comment type="caution">
    <text evidence="1">The sequence shown here is derived from an EMBL/GenBank/DDBJ whole genome shotgun (WGS) entry which is preliminary data.</text>
</comment>
<evidence type="ECO:0000313" key="2">
    <source>
        <dbReference type="Proteomes" id="UP000532121"/>
    </source>
</evidence>
<gene>
    <name evidence="1" type="ORF">HHO37_10085</name>
</gene>
<evidence type="ECO:0008006" key="3">
    <source>
        <dbReference type="Google" id="ProtNLM"/>
    </source>
</evidence>